<accession>A0A4Z0JIC9</accession>
<reference evidence="1 2" key="1">
    <citation type="submission" date="2018-10" db="EMBL/GenBank/DDBJ databases">
        <title>Lactobacillus sp. R7 and Lactobacillus sp. R19 isolated from fermented mustard green product of Taiwan.</title>
        <authorList>
            <person name="Lin S.-T."/>
        </authorList>
    </citation>
    <scope>NUCLEOTIDE SEQUENCE [LARGE SCALE GENOMIC DNA]</scope>
    <source>
        <strain evidence="1 2">BCRC 81127</strain>
    </source>
</reference>
<dbReference type="AlphaFoldDB" id="A0A4Z0JIC9"/>
<dbReference type="Proteomes" id="UP000298021">
    <property type="component" value="Unassembled WGS sequence"/>
</dbReference>
<evidence type="ECO:0000313" key="1">
    <source>
        <dbReference type="EMBL" id="TGD22730.1"/>
    </source>
</evidence>
<organism evidence="1 2">
    <name type="scientific">Companilactobacillus suantsaicola</name>
    <dbReference type="NCBI Taxonomy" id="2487723"/>
    <lineage>
        <taxon>Bacteria</taxon>
        <taxon>Bacillati</taxon>
        <taxon>Bacillota</taxon>
        <taxon>Bacilli</taxon>
        <taxon>Lactobacillales</taxon>
        <taxon>Lactobacillaceae</taxon>
        <taxon>Companilactobacillus</taxon>
    </lineage>
</organism>
<dbReference type="EMBL" id="RKLY01000019">
    <property type="protein sequence ID" value="TGD22730.1"/>
    <property type="molecule type" value="Genomic_DNA"/>
</dbReference>
<protein>
    <submittedName>
        <fullName evidence="1">Uncharacterized protein</fullName>
    </submittedName>
</protein>
<keyword evidence="2" id="KW-1185">Reference proteome</keyword>
<proteinExistence type="predicted"/>
<name>A0A4Z0JIC9_9LACO</name>
<gene>
    <name evidence="1" type="ORF">EGT49_08085</name>
</gene>
<comment type="caution">
    <text evidence="1">The sequence shown here is derived from an EMBL/GenBank/DDBJ whole genome shotgun (WGS) entry which is preliminary data.</text>
</comment>
<sequence length="79" mass="8726">MSRHDSDRNHALSNAFFVFFLSSISMPSSIAKPILAGTMWADLEPISKPEIVFKLDLILSAKALRIISHLSQIGFAIPD</sequence>
<evidence type="ECO:0000313" key="2">
    <source>
        <dbReference type="Proteomes" id="UP000298021"/>
    </source>
</evidence>